<organism evidence="1 2">
    <name type="scientific">Leptospira interrogans serovar Copenhageni str. LT2050</name>
    <dbReference type="NCBI Taxonomy" id="1001598"/>
    <lineage>
        <taxon>Bacteria</taxon>
        <taxon>Pseudomonadati</taxon>
        <taxon>Spirochaetota</taxon>
        <taxon>Spirochaetia</taxon>
        <taxon>Leptospirales</taxon>
        <taxon>Leptospiraceae</taxon>
        <taxon>Leptospira</taxon>
    </lineage>
</organism>
<dbReference type="AlphaFoldDB" id="M3IPU7"/>
<dbReference type="EMBL" id="AFMD02000138">
    <property type="protein sequence ID" value="EMG23208.1"/>
    <property type="molecule type" value="Genomic_DNA"/>
</dbReference>
<proteinExistence type="predicted"/>
<name>M3IPU7_LEPIT</name>
<accession>M3IPU7</accession>
<evidence type="ECO:0000313" key="1">
    <source>
        <dbReference type="EMBL" id="EMG23208.1"/>
    </source>
</evidence>
<dbReference type="Proteomes" id="UP000011778">
    <property type="component" value="Unassembled WGS sequence"/>
</dbReference>
<gene>
    <name evidence="1" type="ORF">LEP1GSC150_1973</name>
</gene>
<reference evidence="1 2" key="1">
    <citation type="submission" date="2013-02" db="EMBL/GenBank/DDBJ databases">
        <authorList>
            <person name="Harkins D.M."/>
            <person name="Durkin A.S."/>
            <person name="Brinkac L.M."/>
            <person name="Haft D.H."/>
            <person name="Selengut J.D."/>
            <person name="Sanka R."/>
            <person name="DePew J."/>
            <person name="Purushe J."/>
            <person name="Tulsiani S.M."/>
            <person name="Graham G.C."/>
            <person name="Burns M.-A."/>
            <person name="Dohnt M.F."/>
            <person name="Smythe L.D."/>
            <person name="McKay D.B."/>
            <person name="Craig S.B."/>
            <person name="Vinetz J.M."/>
            <person name="Sutton G.G."/>
            <person name="Nierman W.C."/>
            <person name="Fouts D.E."/>
        </authorList>
    </citation>
    <scope>NUCLEOTIDE SEQUENCE [LARGE SCALE GENOMIC DNA]</scope>
    <source>
        <strain evidence="1 2">LT2050</strain>
    </source>
</reference>
<comment type="caution">
    <text evidence="1">The sequence shown here is derived from an EMBL/GenBank/DDBJ whole genome shotgun (WGS) entry which is preliminary data.</text>
</comment>
<evidence type="ECO:0000313" key="2">
    <source>
        <dbReference type="Proteomes" id="UP000011778"/>
    </source>
</evidence>
<sequence>MLTTTAESFFSHLGFEIVDRSIVPEAIRMSSDFAQAPQFV</sequence>
<protein>
    <submittedName>
        <fullName evidence="1">Uncharacterized protein</fullName>
    </submittedName>
</protein>